<name>A0ABY3AYX2_9BACL</name>
<dbReference type="RefSeq" id="WP_142614644.1">
    <property type="nucleotide sequence ID" value="NZ_VIJZ01000012.1"/>
</dbReference>
<dbReference type="Proteomes" id="UP000319219">
    <property type="component" value="Unassembled WGS sequence"/>
</dbReference>
<gene>
    <name evidence="1" type="ORF">FKV70_22755</name>
</gene>
<protein>
    <submittedName>
        <fullName evidence="1">IS3 family transposase</fullName>
    </submittedName>
</protein>
<evidence type="ECO:0000313" key="2">
    <source>
        <dbReference type="Proteomes" id="UP000319219"/>
    </source>
</evidence>
<dbReference type="EMBL" id="VIJZ01000012">
    <property type="protein sequence ID" value="TQR95538.1"/>
    <property type="molecule type" value="Genomic_DNA"/>
</dbReference>
<accession>A0ABY3AYX2</accession>
<organism evidence="1 2">
    <name type="scientific">Paenibacillus ottowii</name>
    <dbReference type="NCBI Taxonomy" id="2315729"/>
    <lineage>
        <taxon>Bacteria</taxon>
        <taxon>Bacillati</taxon>
        <taxon>Bacillota</taxon>
        <taxon>Bacilli</taxon>
        <taxon>Bacillales</taxon>
        <taxon>Paenibacillaceae</taxon>
        <taxon>Paenibacillus</taxon>
    </lineage>
</organism>
<reference evidence="1 2" key="1">
    <citation type="submission" date="2019-07" db="EMBL/GenBank/DDBJ databases">
        <title>Paenibacillus ottowii sp. nov. isolated from a fermentation system processing bovine manure.</title>
        <authorList>
            <person name="Velazquez L.F."/>
            <person name="Rajbanshi S."/>
            <person name="Guan S."/>
            <person name="Hinchee M."/>
            <person name="Welsh A."/>
        </authorList>
    </citation>
    <scope>NUCLEOTIDE SEQUENCE [LARGE SCALE GENOMIC DNA]</scope>
    <source>
        <strain evidence="1 2">MS2379</strain>
    </source>
</reference>
<sequence length="88" mass="10437">MSSLNSSMNVFRPRHPIRMRISSRSTPSWNRSYQRHEFESYPHAYEVVTGFIHNYNHDRLHGSIYDMSPYEYMTAIKQGTVEAKLIKV</sequence>
<comment type="caution">
    <text evidence="1">The sequence shown here is derived from an EMBL/GenBank/DDBJ whole genome shotgun (WGS) entry which is preliminary data.</text>
</comment>
<keyword evidence="2" id="KW-1185">Reference proteome</keyword>
<evidence type="ECO:0000313" key="1">
    <source>
        <dbReference type="EMBL" id="TQR95538.1"/>
    </source>
</evidence>
<proteinExistence type="predicted"/>